<evidence type="ECO:0000259" key="1">
    <source>
        <dbReference type="PROSITE" id="PS51294"/>
    </source>
</evidence>
<feature type="domain" description="HTH myb-type" evidence="1">
    <location>
        <begin position="139"/>
        <end position="169"/>
    </location>
</feature>
<dbReference type="InterPro" id="IPR017930">
    <property type="entry name" value="Myb_dom"/>
</dbReference>
<dbReference type="RefSeq" id="WP_132211665.1">
    <property type="nucleotide sequence ID" value="NZ_SLWN01000008.1"/>
</dbReference>
<dbReference type="EMBL" id="SLWN01000008">
    <property type="protein sequence ID" value="TCO24872.1"/>
    <property type="molecule type" value="Genomic_DNA"/>
</dbReference>
<keyword evidence="3" id="KW-1185">Reference proteome</keyword>
<dbReference type="AlphaFoldDB" id="A0A4R2HC12"/>
<accession>A0A4R2HC12</accession>
<comment type="caution">
    <text evidence="2">The sequence shown here is derived from an EMBL/GenBank/DDBJ whole genome shotgun (WGS) entry which is preliminary data.</text>
</comment>
<dbReference type="InterPro" id="IPR009200">
    <property type="entry name" value="DUF1269_membrane"/>
</dbReference>
<dbReference type="PROSITE" id="PS51294">
    <property type="entry name" value="HTH_MYB"/>
    <property type="match status" value="1"/>
</dbReference>
<protein>
    <submittedName>
        <fullName evidence="2">Putative membrane protein</fullName>
    </submittedName>
</protein>
<gene>
    <name evidence="2" type="ORF">EV652_108408</name>
</gene>
<sequence>MTDLIVLGFPNRDLAKEALRRTTELESQGALELGGAAVAYRRDDGEIELIQPLRLTAAGAVAGAASGGLIGLMLLVPLLSAAVGAAAGAVGGKVSAGILNAKFVRDLRATLTPGHAALLLVIRNVVDGDKAVDQLKSLTPQILRTTWTDEDERRLIAALAEHPDDPATP</sequence>
<organism evidence="2 3">
    <name type="scientific">Kribbella steppae</name>
    <dbReference type="NCBI Taxonomy" id="2512223"/>
    <lineage>
        <taxon>Bacteria</taxon>
        <taxon>Bacillati</taxon>
        <taxon>Actinomycetota</taxon>
        <taxon>Actinomycetes</taxon>
        <taxon>Propionibacteriales</taxon>
        <taxon>Kribbellaceae</taxon>
        <taxon>Kribbella</taxon>
    </lineage>
</organism>
<dbReference type="Proteomes" id="UP000294508">
    <property type="component" value="Unassembled WGS sequence"/>
</dbReference>
<name>A0A4R2HC12_9ACTN</name>
<proteinExistence type="predicted"/>
<evidence type="ECO:0000313" key="3">
    <source>
        <dbReference type="Proteomes" id="UP000294508"/>
    </source>
</evidence>
<evidence type="ECO:0000313" key="2">
    <source>
        <dbReference type="EMBL" id="TCO24872.1"/>
    </source>
</evidence>
<dbReference type="Pfam" id="PF06897">
    <property type="entry name" value="DUF1269"/>
    <property type="match status" value="1"/>
</dbReference>
<dbReference type="OrthoDB" id="5244321at2"/>
<reference evidence="2 3" key="1">
    <citation type="journal article" date="2015" name="Stand. Genomic Sci.">
        <title>Genomic Encyclopedia of Bacterial and Archaeal Type Strains, Phase III: the genomes of soil and plant-associated and newly described type strains.</title>
        <authorList>
            <person name="Whitman W.B."/>
            <person name="Woyke T."/>
            <person name="Klenk H.P."/>
            <person name="Zhou Y."/>
            <person name="Lilburn T.G."/>
            <person name="Beck B.J."/>
            <person name="De Vos P."/>
            <person name="Vandamme P."/>
            <person name="Eisen J.A."/>
            <person name="Garrity G."/>
            <person name="Hugenholtz P."/>
            <person name="Kyrpides N.C."/>
        </authorList>
    </citation>
    <scope>NUCLEOTIDE SEQUENCE [LARGE SCALE GENOMIC DNA]</scope>
    <source>
        <strain evidence="2 3">VKM Ac-2572</strain>
    </source>
</reference>